<proteinExistence type="predicted"/>
<name>A0ABP0VW99_9BRYO</name>
<gene>
    <name evidence="1" type="ORF">CSSPJE1EN1_LOCUS4247</name>
</gene>
<dbReference type="EMBL" id="OZ020106">
    <property type="protein sequence ID" value="CAK9258769.1"/>
    <property type="molecule type" value="Genomic_DNA"/>
</dbReference>
<reference evidence="1" key="1">
    <citation type="submission" date="2024-02" db="EMBL/GenBank/DDBJ databases">
        <authorList>
            <consortium name="ELIXIR-Norway"/>
            <consortium name="Elixir Norway"/>
        </authorList>
    </citation>
    <scope>NUCLEOTIDE SEQUENCE</scope>
</reference>
<evidence type="ECO:0000313" key="2">
    <source>
        <dbReference type="Proteomes" id="UP001497444"/>
    </source>
</evidence>
<sequence>MTPSTCATAVRFLPQIDFQQVAPLQAVPPIDTASGITPGENFQDGIYMKQRNHISISPWKFRCSVQAAYVKHAISIKFNMHIRVQIARKPSEKIKALEQACGMSCSPAQLNINMAVAVVQNNA</sequence>
<keyword evidence="2" id="KW-1185">Reference proteome</keyword>
<accession>A0ABP0VW99</accession>
<protein>
    <submittedName>
        <fullName evidence="1">Uncharacterized protein</fullName>
    </submittedName>
</protein>
<dbReference type="Proteomes" id="UP001497444">
    <property type="component" value="Chromosome 11"/>
</dbReference>
<organism evidence="1 2">
    <name type="scientific">Sphagnum jensenii</name>
    <dbReference type="NCBI Taxonomy" id="128206"/>
    <lineage>
        <taxon>Eukaryota</taxon>
        <taxon>Viridiplantae</taxon>
        <taxon>Streptophyta</taxon>
        <taxon>Embryophyta</taxon>
        <taxon>Bryophyta</taxon>
        <taxon>Sphagnophytina</taxon>
        <taxon>Sphagnopsida</taxon>
        <taxon>Sphagnales</taxon>
        <taxon>Sphagnaceae</taxon>
        <taxon>Sphagnum</taxon>
    </lineage>
</organism>
<evidence type="ECO:0000313" key="1">
    <source>
        <dbReference type="EMBL" id="CAK9258769.1"/>
    </source>
</evidence>